<protein>
    <submittedName>
        <fullName evidence="2">Uncharacterized protein</fullName>
    </submittedName>
</protein>
<comment type="caution">
    <text evidence="2">The sequence shown here is derived from an EMBL/GenBank/DDBJ whole genome shotgun (WGS) entry which is preliminary data.</text>
</comment>
<keyword evidence="1" id="KW-0812">Transmembrane</keyword>
<dbReference type="Proteomes" id="UP000055024">
    <property type="component" value="Unassembled WGS sequence"/>
</dbReference>
<reference evidence="2 3" key="1">
    <citation type="submission" date="2015-01" db="EMBL/GenBank/DDBJ databases">
        <title>Evolution of Trichinella species and genotypes.</title>
        <authorList>
            <person name="Korhonen P.K."/>
            <person name="Edoardo P."/>
            <person name="Giuseppe L.R."/>
            <person name="Gasser R.B."/>
        </authorList>
    </citation>
    <scope>NUCLEOTIDE SEQUENCE [LARGE SCALE GENOMIC DNA]</scope>
    <source>
        <strain evidence="2">ISS1029</strain>
    </source>
</reference>
<evidence type="ECO:0000313" key="3">
    <source>
        <dbReference type="Proteomes" id="UP000055024"/>
    </source>
</evidence>
<feature type="transmembrane region" description="Helical" evidence="1">
    <location>
        <begin position="42"/>
        <end position="64"/>
    </location>
</feature>
<gene>
    <name evidence="2" type="ORF">T11_3419</name>
</gene>
<proteinExistence type="predicted"/>
<evidence type="ECO:0000256" key="1">
    <source>
        <dbReference type="SAM" id="Phobius"/>
    </source>
</evidence>
<name>A0A0V1GNM1_9BILA</name>
<accession>A0A0V1GNM1</accession>
<sequence length="97" mass="10796">LVICKISLQWNRPLKAVLPYALALRGGGSGLDLTLHVLINVAWRRLSIIADFTISYFFIFWLLICKISLQWNRPLKAVLAYALALRGGGSGVDLTLQ</sequence>
<evidence type="ECO:0000313" key="2">
    <source>
        <dbReference type="EMBL" id="KRY99931.1"/>
    </source>
</evidence>
<keyword evidence="1" id="KW-0472">Membrane</keyword>
<organism evidence="2 3">
    <name type="scientific">Trichinella zimbabwensis</name>
    <dbReference type="NCBI Taxonomy" id="268475"/>
    <lineage>
        <taxon>Eukaryota</taxon>
        <taxon>Metazoa</taxon>
        <taxon>Ecdysozoa</taxon>
        <taxon>Nematoda</taxon>
        <taxon>Enoplea</taxon>
        <taxon>Dorylaimia</taxon>
        <taxon>Trichinellida</taxon>
        <taxon>Trichinellidae</taxon>
        <taxon>Trichinella</taxon>
    </lineage>
</organism>
<dbReference type="EMBL" id="JYDP01000638">
    <property type="protein sequence ID" value="KRY99931.1"/>
    <property type="molecule type" value="Genomic_DNA"/>
</dbReference>
<keyword evidence="1" id="KW-1133">Transmembrane helix</keyword>
<keyword evidence="3" id="KW-1185">Reference proteome</keyword>
<dbReference type="AlphaFoldDB" id="A0A0V1GNM1"/>
<feature type="non-terminal residue" evidence="2">
    <location>
        <position position="1"/>
    </location>
</feature>
<feature type="non-terminal residue" evidence="2">
    <location>
        <position position="97"/>
    </location>
</feature>